<name>A0A1H8V8E9_9BRAD</name>
<evidence type="ECO:0000313" key="1">
    <source>
        <dbReference type="EMBL" id="SEP11740.1"/>
    </source>
</evidence>
<dbReference type="OrthoDB" id="2081253at2"/>
<evidence type="ECO:0000313" key="2">
    <source>
        <dbReference type="Proteomes" id="UP000199615"/>
    </source>
</evidence>
<dbReference type="InterPro" id="IPR006522">
    <property type="entry name" value="Phage_virion_morphogenesis"/>
</dbReference>
<dbReference type="Proteomes" id="UP000199615">
    <property type="component" value="Unassembled WGS sequence"/>
</dbReference>
<organism evidence="1 2">
    <name type="scientific">Rhodopseudomonas pseudopalustris</name>
    <dbReference type="NCBI Taxonomy" id="1513892"/>
    <lineage>
        <taxon>Bacteria</taxon>
        <taxon>Pseudomonadati</taxon>
        <taxon>Pseudomonadota</taxon>
        <taxon>Alphaproteobacteria</taxon>
        <taxon>Hyphomicrobiales</taxon>
        <taxon>Nitrobacteraceae</taxon>
        <taxon>Rhodopseudomonas</taxon>
    </lineage>
</organism>
<dbReference type="EMBL" id="FODT01000008">
    <property type="protein sequence ID" value="SEP11740.1"/>
    <property type="molecule type" value="Genomic_DNA"/>
</dbReference>
<dbReference type="NCBIfam" id="TIGR01635">
    <property type="entry name" value="tail_comp_S"/>
    <property type="match status" value="1"/>
</dbReference>
<proteinExistence type="predicted"/>
<keyword evidence="2" id="KW-1185">Reference proteome</keyword>
<dbReference type="AlphaFoldDB" id="A0A1H8V8E9"/>
<reference evidence="2" key="1">
    <citation type="submission" date="2016-10" db="EMBL/GenBank/DDBJ databases">
        <authorList>
            <person name="Varghese N."/>
            <person name="Submissions S."/>
        </authorList>
    </citation>
    <scope>NUCLEOTIDE SEQUENCE [LARGE SCALE GENOMIC DNA]</scope>
    <source>
        <strain evidence="2">DSM 123</strain>
    </source>
</reference>
<dbReference type="RefSeq" id="WP_092685181.1">
    <property type="nucleotide sequence ID" value="NZ_FODT01000008.1"/>
</dbReference>
<gene>
    <name evidence="1" type="ORF">SAMN05444123_108124</name>
</gene>
<protein>
    <submittedName>
        <fullName evidence="1">Phage virion morphogenesis (Putative tail completion) protein</fullName>
    </submittedName>
</protein>
<dbReference type="Pfam" id="PF05069">
    <property type="entry name" value="Phage_tail_S"/>
    <property type="match status" value="1"/>
</dbReference>
<accession>A0A1H8V8E9</accession>
<sequence>MTGALIAVSLKDADDALAPLAGYIARAGDKRGLFENIGASVQTSTMHRFETSKAPDGSLWPPSLRVKQHGGITLRLTARLMRSITYQADSDSVQIGTNVVYAAIHQFGGLIQQAARTAVLHFKTNKKTGQSRFAKPGKADRAQKAAIGAHTITMPARPFLGLDDDDEREILSIAEQWVAGEQGGAPA</sequence>